<reference evidence="4" key="1">
    <citation type="submission" date="2022-12" db="EMBL/GenBank/DDBJ databases">
        <title>New Phytohabitans aurantiacus sp. RD004123 nov., an actinomycete isolated from soil.</title>
        <authorList>
            <person name="Triningsih D.W."/>
            <person name="Harunari E."/>
            <person name="Igarashi Y."/>
        </authorList>
    </citation>
    <scope>NUCLEOTIDE SEQUENCE</scope>
    <source>
        <strain evidence="4">RD004123</strain>
    </source>
</reference>
<keyword evidence="2" id="KW-0732">Signal</keyword>
<evidence type="ECO:0000256" key="2">
    <source>
        <dbReference type="SAM" id="SignalP"/>
    </source>
</evidence>
<dbReference type="RefSeq" id="WP_281893572.1">
    <property type="nucleotide sequence ID" value="NZ_BSDI01000007.1"/>
</dbReference>
<dbReference type="InterPro" id="IPR011044">
    <property type="entry name" value="Quino_amine_DH_bsu"/>
</dbReference>
<dbReference type="InterPro" id="IPR054215">
    <property type="entry name" value="DUF6923"/>
</dbReference>
<dbReference type="InterPro" id="IPR015943">
    <property type="entry name" value="WD40/YVTN_repeat-like_dom_sf"/>
</dbReference>
<accession>A0ABQ5QR91</accession>
<evidence type="ECO:0000313" key="5">
    <source>
        <dbReference type="Proteomes" id="UP001144280"/>
    </source>
</evidence>
<dbReference type="SUPFAM" id="SSF50969">
    <property type="entry name" value="YVTN repeat-like/Quinoprotein amine dehydrogenase"/>
    <property type="match status" value="1"/>
</dbReference>
<feature type="domain" description="DUF6923" evidence="3">
    <location>
        <begin position="73"/>
        <end position="224"/>
    </location>
</feature>
<feature type="region of interest" description="Disordered" evidence="1">
    <location>
        <begin position="268"/>
        <end position="329"/>
    </location>
</feature>
<comment type="caution">
    <text evidence="4">The sequence shown here is derived from an EMBL/GenBank/DDBJ whole genome shotgun (WGS) entry which is preliminary data.</text>
</comment>
<feature type="chain" id="PRO_5045474006" description="DUF6923 domain-containing protein" evidence="2">
    <location>
        <begin position="19"/>
        <end position="380"/>
    </location>
</feature>
<evidence type="ECO:0000259" key="3">
    <source>
        <dbReference type="Pfam" id="PF21959"/>
    </source>
</evidence>
<feature type="compositionally biased region" description="Pro residues" evidence="1">
    <location>
        <begin position="275"/>
        <end position="321"/>
    </location>
</feature>
<gene>
    <name evidence="4" type="ORF">Pa4123_16500</name>
</gene>
<sequence>MIASLAASLPAAGALALAAPAAAVRPHAALATDTSRCTGGLYQVHTVRKHHSSRLVAVDPDTGRTRSATHLDHTVNAVGYDVARHVFIGVATRRNGHPIGDGGHIVAITPAGETRDLGRVPSAPVSRAYVAAIAKGRLLLLLEGDLVAVDVRPGSASFLRVVSRRSLPHLPSFGDWDVRPGDGALYAVSTRGRGPSRLVRVDLATGAVTERPVDGLPGHGFFGAVAFDDAGQHLYATDNHNGGALYRITMDGTATRLTRGRGLLGSDAAWCRTAPRPPATTTPPAKPTPAPPRRQAVVPPPVPRPAIRRPSPPAATPPPASPSLASPSPAGIVKAARKRPAVVEPPRDHRTTTVRFGIVLLVLGLGGAAFAKPVTRIGKR</sequence>
<evidence type="ECO:0000256" key="1">
    <source>
        <dbReference type="SAM" id="MobiDB-lite"/>
    </source>
</evidence>
<dbReference type="Gene3D" id="2.130.10.10">
    <property type="entry name" value="YVTN repeat-like/Quinoprotein amine dehydrogenase"/>
    <property type="match status" value="1"/>
</dbReference>
<name>A0ABQ5QR91_9ACTN</name>
<proteinExistence type="predicted"/>
<protein>
    <recommendedName>
        <fullName evidence="3">DUF6923 domain-containing protein</fullName>
    </recommendedName>
</protein>
<dbReference type="Proteomes" id="UP001144280">
    <property type="component" value="Unassembled WGS sequence"/>
</dbReference>
<dbReference type="EMBL" id="BSDI01000007">
    <property type="protein sequence ID" value="GLH96376.1"/>
    <property type="molecule type" value="Genomic_DNA"/>
</dbReference>
<dbReference type="Pfam" id="PF21959">
    <property type="entry name" value="DUF6923"/>
    <property type="match status" value="1"/>
</dbReference>
<feature type="signal peptide" evidence="2">
    <location>
        <begin position="1"/>
        <end position="18"/>
    </location>
</feature>
<keyword evidence="5" id="KW-1185">Reference proteome</keyword>
<organism evidence="4 5">
    <name type="scientific">Phytohabitans aurantiacus</name>
    <dbReference type="NCBI Taxonomy" id="3016789"/>
    <lineage>
        <taxon>Bacteria</taxon>
        <taxon>Bacillati</taxon>
        <taxon>Actinomycetota</taxon>
        <taxon>Actinomycetes</taxon>
        <taxon>Micromonosporales</taxon>
        <taxon>Micromonosporaceae</taxon>
    </lineage>
</organism>
<evidence type="ECO:0000313" key="4">
    <source>
        <dbReference type="EMBL" id="GLH96376.1"/>
    </source>
</evidence>